<protein>
    <recommendedName>
        <fullName evidence="4">CbrC family protein</fullName>
    </recommendedName>
</protein>
<evidence type="ECO:0000256" key="1">
    <source>
        <dbReference type="ARBA" id="ARBA00008525"/>
    </source>
</evidence>
<dbReference type="Pfam" id="PF03691">
    <property type="entry name" value="UPF0167"/>
    <property type="match status" value="1"/>
</dbReference>
<proteinExistence type="inferred from homology"/>
<dbReference type="AlphaFoldDB" id="A0A0M9BNA5"/>
<dbReference type="InterPro" id="IPR005363">
    <property type="entry name" value="UPF0167"/>
</dbReference>
<accession>A0A0M9BNA5</accession>
<reference evidence="2 3" key="1">
    <citation type="submission" date="2015-08" db="EMBL/GenBank/DDBJ databases">
        <title>Draft genome sequence of cellulolytic and xylanolytic Paenibacillus sp. A59, isolated from a decaying forest soil from Patagonia, Argentina.</title>
        <authorList>
            <person name="Ghio S."/>
            <person name="Caceres A.M."/>
            <person name="Talia P."/>
            <person name="Grasso D."/>
            <person name="Campos E."/>
        </authorList>
    </citation>
    <scope>NUCLEOTIDE SEQUENCE [LARGE SCALE GENOMIC DNA]</scope>
    <source>
        <strain evidence="2 3">A59</strain>
    </source>
</reference>
<dbReference type="EMBL" id="LITU01000059">
    <property type="protein sequence ID" value="KOY15748.1"/>
    <property type="molecule type" value="Genomic_DNA"/>
</dbReference>
<evidence type="ECO:0008006" key="4">
    <source>
        <dbReference type="Google" id="ProtNLM"/>
    </source>
</evidence>
<dbReference type="OrthoDB" id="7065534at2"/>
<sequence length="198" mass="22985">MNIEQTPFFRFQPYAYTNGIFEVNHEKKHCSVCKNISDYMYYGPFYSIEDLNGICPVCIHNGLASKEFNGVFQGGVEYRGSSLSVSYDDTTNKFLYFHGYDEISSLAEPAIEELLFRTPGYVSWQEPYWLTENNFPLAFVKYLTIEEIKDDSLLFREALDEISENYGFNTDSISDDVGLYLFESLSREGKYRLHLDNT</sequence>
<organism evidence="2 3">
    <name type="scientific">Paenibacillus xylanivorans</name>
    <dbReference type="NCBI Taxonomy" id="1705561"/>
    <lineage>
        <taxon>Bacteria</taxon>
        <taxon>Bacillati</taxon>
        <taxon>Bacillota</taxon>
        <taxon>Bacilli</taxon>
        <taxon>Bacillales</taxon>
        <taxon>Paenibacillaceae</taxon>
        <taxon>Paenibacillus</taxon>
    </lineage>
</organism>
<gene>
    <name evidence="2" type="ORF">AMS66_13785</name>
</gene>
<dbReference type="RefSeq" id="WP_053781341.1">
    <property type="nucleotide sequence ID" value="NZ_LITU01000059.1"/>
</dbReference>
<dbReference type="PATRIC" id="fig|1705561.3.peg.2672"/>
<dbReference type="Proteomes" id="UP000037688">
    <property type="component" value="Unassembled WGS sequence"/>
</dbReference>
<keyword evidence="3" id="KW-1185">Reference proteome</keyword>
<evidence type="ECO:0000313" key="2">
    <source>
        <dbReference type="EMBL" id="KOY15748.1"/>
    </source>
</evidence>
<evidence type="ECO:0000313" key="3">
    <source>
        <dbReference type="Proteomes" id="UP000037688"/>
    </source>
</evidence>
<comment type="caution">
    <text evidence="2">The sequence shown here is derived from an EMBL/GenBank/DDBJ whole genome shotgun (WGS) entry which is preliminary data.</text>
</comment>
<name>A0A0M9BNA5_9BACL</name>
<comment type="similarity">
    <text evidence="1">Belongs to the UPF0167 family.</text>
</comment>